<protein>
    <submittedName>
        <fullName evidence="1">Uncharacterized protein</fullName>
    </submittedName>
</protein>
<evidence type="ECO:0000313" key="1">
    <source>
        <dbReference type="EMBL" id="KAF7285108.1"/>
    </source>
</evidence>
<proteinExistence type="predicted"/>
<keyword evidence="2" id="KW-1185">Reference proteome</keyword>
<evidence type="ECO:0000313" key="2">
    <source>
        <dbReference type="Proteomes" id="UP000625711"/>
    </source>
</evidence>
<name>A0A834IU16_RHYFE</name>
<dbReference type="Proteomes" id="UP000625711">
    <property type="component" value="Unassembled WGS sequence"/>
</dbReference>
<accession>A0A834IU16</accession>
<sequence length="83" mass="9301">MAARRADRTLAKGPTSGHYDPMRIGFDMGPSSDEAVMILLCWTMKLCSKSGSVIRIGAFYSTKEIANNIFYKSRSHSMTFIFK</sequence>
<comment type="caution">
    <text evidence="1">The sequence shown here is derived from an EMBL/GenBank/DDBJ whole genome shotgun (WGS) entry which is preliminary data.</text>
</comment>
<gene>
    <name evidence="1" type="ORF">GWI33_011959</name>
</gene>
<reference evidence="1" key="1">
    <citation type="submission" date="2020-08" db="EMBL/GenBank/DDBJ databases">
        <title>Genome sequencing and assembly of the red palm weevil Rhynchophorus ferrugineus.</title>
        <authorList>
            <person name="Dias G.B."/>
            <person name="Bergman C.M."/>
            <person name="Manee M."/>
        </authorList>
    </citation>
    <scope>NUCLEOTIDE SEQUENCE</scope>
    <source>
        <strain evidence="1">AA-2017</strain>
        <tissue evidence="1">Whole larva</tissue>
    </source>
</reference>
<organism evidence="1 2">
    <name type="scientific">Rhynchophorus ferrugineus</name>
    <name type="common">Red palm weevil</name>
    <name type="synonym">Curculio ferrugineus</name>
    <dbReference type="NCBI Taxonomy" id="354439"/>
    <lineage>
        <taxon>Eukaryota</taxon>
        <taxon>Metazoa</taxon>
        <taxon>Ecdysozoa</taxon>
        <taxon>Arthropoda</taxon>
        <taxon>Hexapoda</taxon>
        <taxon>Insecta</taxon>
        <taxon>Pterygota</taxon>
        <taxon>Neoptera</taxon>
        <taxon>Endopterygota</taxon>
        <taxon>Coleoptera</taxon>
        <taxon>Polyphaga</taxon>
        <taxon>Cucujiformia</taxon>
        <taxon>Curculionidae</taxon>
        <taxon>Dryophthorinae</taxon>
        <taxon>Rhynchophorus</taxon>
    </lineage>
</organism>
<dbReference type="EMBL" id="JAACXV010000061">
    <property type="protein sequence ID" value="KAF7285108.1"/>
    <property type="molecule type" value="Genomic_DNA"/>
</dbReference>
<dbReference type="AlphaFoldDB" id="A0A834IU16"/>